<evidence type="ECO:0008006" key="4">
    <source>
        <dbReference type="Google" id="ProtNLM"/>
    </source>
</evidence>
<dbReference type="RefSeq" id="WP_090193478.1">
    <property type="nucleotide sequence ID" value="NZ_LT629785.1"/>
</dbReference>
<dbReference type="AlphaFoldDB" id="A0A1H2EVU2"/>
<organism evidence="2 3">
    <name type="scientific">Pseudomonas pohangensis</name>
    <dbReference type="NCBI Taxonomy" id="364197"/>
    <lineage>
        <taxon>Bacteria</taxon>
        <taxon>Pseudomonadati</taxon>
        <taxon>Pseudomonadota</taxon>
        <taxon>Gammaproteobacteria</taxon>
        <taxon>Pseudomonadales</taxon>
        <taxon>Pseudomonadaceae</taxon>
        <taxon>Pseudomonas</taxon>
    </lineage>
</organism>
<name>A0A1H2EVU2_9PSED</name>
<dbReference type="EMBL" id="LT629785">
    <property type="protein sequence ID" value="SDT99237.1"/>
    <property type="molecule type" value="Genomic_DNA"/>
</dbReference>
<gene>
    <name evidence="2" type="ORF">SAMN05216296_1119</name>
</gene>
<dbReference type="STRING" id="364197.SAMN05216296_1119"/>
<keyword evidence="1" id="KW-0812">Transmembrane</keyword>
<feature type="transmembrane region" description="Helical" evidence="1">
    <location>
        <begin position="57"/>
        <end position="78"/>
    </location>
</feature>
<proteinExistence type="predicted"/>
<reference evidence="3" key="1">
    <citation type="submission" date="2016-10" db="EMBL/GenBank/DDBJ databases">
        <authorList>
            <person name="Varghese N."/>
            <person name="Submissions S."/>
        </authorList>
    </citation>
    <scope>NUCLEOTIDE SEQUENCE [LARGE SCALE GENOMIC DNA]</scope>
    <source>
        <strain evidence="3">DSM 17875</strain>
    </source>
</reference>
<keyword evidence="1" id="KW-1133">Transmembrane helix</keyword>
<keyword evidence="3" id="KW-1185">Reference proteome</keyword>
<evidence type="ECO:0000256" key="1">
    <source>
        <dbReference type="SAM" id="Phobius"/>
    </source>
</evidence>
<protein>
    <recommendedName>
        <fullName evidence="4">LPXTG-motif cell wall anchor domain-containing protein</fullName>
    </recommendedName>
</protein>
<keyword evidence="1" id="KW-0472">Membrane</keyword>
<accession>A0A1H2EVU2</accession>
<dbReference type="Proteomes" id="UP000243232">
    <property type="component" value="Chromosome I"/>
</dbReference>
<sequence>MKLTGGFNANRLRSRPPGRWRRRFCALLCVLLICLGILLLLSGIAMALGESTQLLAGLGPLAVISGGILLIILGIAGWRRCRRQRQSGGLEMAPGLLK</sequence>
<evidence type="ECO:0000313" key="3">
    <source>
        <dbReference type="Proteomes" id="UP000243232"/>
    </source>
</evidence>
<evidence type="ECO:0000313" key="2">
    <source>
        <dbReference type="EMBL" id="SDT99237.1"/>
    </source>
</evidence>